<dbReference type="Pfam" id="PF08239">
    <property type="entry name" value="SH3_3"/>
    <property type="match status" value="1"/>
</dbReference>
<reference evidence="4" key="1">
    <citation type="submission" date="2020-10" db="EMBL/GenBank/DDBJ databases">
        <authorList>
            <person name="Castelo-Branco R."/>
            <person name="Eusebio N."/>
            <person name="Adriana R."/>
            <person name="Vieira A."/>
            <person name="Brugerolle De Fraissinette N."/>
            <person name="Rezende De Castro R."/>
            <person name="Schneider M.P."/>
            <person name="Vasconcelos V."/>
            <person name="Leao P.N."/>
        </authorList>
    </citation>
    <scope>NUCLEOTIDE SEQUENCE</scope>
    <source>
        <strain evidence="4">LEGE 07157</strain>
    </source>
</reference>
<feature type="compositionally biased region" description="Low complexity" evidence="1">
    <location>
        <begin position="57"/>
        <end position="73"/>
    </location>
</feature>
<evidence type="ECO:0000313" key="4">
    <source>
        <dbReference type="EMBL" id="MBE9115089.1"/>
    </source>
</evidence>
<comment type="caution">
    <text evidence="4">The sequence shown here is derived from an EMBL/GenBank/DDBJ whole genome shotgun (WGS) entry which is preliminary data.</text>
</comment>
<accession>A0A8J7DNS4</accession>
<keyword evidence="5" id="KW-1185">Reference proteome</keyword>
<keyword evidence="2" id="KW-1133">Transmembrane helix</keyword>
<sequence>MNFSRIIQLLLGIIIGVLSLAGTAGGVGYYLFTRLAETPPKPVFSEEVPKEQPVADKASPATPSPTPATAESPKPQPSPEEKKEEKLEPGAYKARVTWPEGLSLRDEPSTGAGRIGGIAFNGELIILKTSDDGKWQQVRIPDSDQVGWVKAGNVEKMDSSGE</sequence>
<feature type="domain" description="SH3b" evidence="3">
    <location>
        <begin position="101"/>
        <end position="154"/>
    </location>
</feature>
<dbReference type="Gene3D" id="2.30.30.40">
    <property type="entry name" value="SH3 Domains"/>
    <property type="match status" value="1"/>
</dbReference>
<feature type="transmembrane region" description="Helical" evidence="2">
    <location>
        <begin position="6"/>
        <end position="32"/>
    </location>
</feature>
<dbReference type="InterPro" id="IPR003646">
    <property type="entry name" value="SH3-like_bac-type"/>
</dbReference>
<dbReference type="RefSeq" id="WP_194028174.1">
    <property type="nucleotide sequence ID" value="NZ_JADEWZ010000004.1"/>
</dbReference>
<feature type="compositionally biased region" description="Basic and acidic residues" evidence="1">
    <location>
        <begin position="79"/>
        <end position="88"/>
    </location>
</feature>
<dbReference type="Proteomes" id="UP000654482">
    <property type="component" value="Unassembled WGS sequence"/>
</dbReference>
<evidence type="ECO:0000259" key="3">
    <source>
        <dbReference type="Pfam" id="PF08239"/>
    </source>
</evidence>
<keyword evidence="2" id="KW-0472">Membrane</keyword>
<evidence type="ECO:0000313" key="5">
    <source>
        <dbReference type="Proteomes" id="UP000654482"/>
    </source>
</evidence>
<name>A0A8J7DNS4_9CYAN</name>
<proteinExistence type="predicted"/>
<gene>
    <name evidence="4" type="ORF">IQ249_04165</name>
</gene>
<protein>
    <submittedName>
        <fullName evidence="4">SH3 domain-containing protein</fullName>
    </submittedName>
</protein>
<dbReference type="AlphaFoldDB" id="A0A8J7DNS4"/>
<evidence type="ECO:0000256" key="1">
    <source>
        <dbReference type="SAM" id="MobiDB-lite"/>
    </source>
</evidence>
<dbReference type="EMBL" id="JADEWZ010000004">
    <property type="protein sequence ID" value="MBE9115089.1"/>
    <property type="molecule type" value="Genomic_DNA"/>
</dbReference>
<keyword evidence="2" id="KW-0812">Transmembrane</keyword>
<feature type="region of interest" description="Disordered" evidence="1">
    <location>
        <begin position="43"/>
        <end position="93"/>
    </location>
</feature>
<evidence type="ECO:0000256" key="2">
    <source>
        <dbReference type="SAM" id="Phobius"/>
    </source>
</evidence>
<organism evidence="4 5">
    <name type="scientific">Lusitaniella coriacea LEGE 07157</name>
    <dbReference type="NCBI Taxonomy" id="945747"/>
    <lineage>
        <taxon>Bacteria</taxon>
        <taxon>Bacillati</taxon>
        <taxon>Cyanobacteriota</taxon>
        <taxon>Cyanophyceae</taxon>
        <taxon>Spirulinales</taxon>
        <taxon>Lusitaniellaceae</taxon>
        <taxon>Lusitaniella</taxon>
    </lineage>
</organism>